<dbReference type="PROSITE" id="PS51257">
    <property type="entry name" value="PROKAR_LIPOPROTEIN"/>
    <property type="match status" value="1"/>
</dbReference>
<dbReference type="Pfam" id="PF14900">
    <property type="entry name" value="DUF4493"/>
    <property type="match status" value="1"/>
</dbReference>
<reference evidence="1" key="2">
    <citation type="submission" date="2021-04" db="EMBL/GenBank/DDBJ databases">
        <authorList>
            <person name="Gilroy R."/>
        </authorList>
    </citation>
    <scope>NUCLEOTIDE SEQUENCE</scope>
    <source>
        <strain evidence="1">ChiHecec2B26-12326</strain>
    </source>
</reference>
<name>A0A9D2BQ11_9BACT</name>
<comment type="caution">
    <text evidence="1">The sequence shown here is derived from an EMBL/GenBank/DDBJ whole genome shotgun (WGS) entry which is preliminary data.</text>
</comment>
<protein>
    <submittedName>
        <fullName evidence="1">DUF4493 domain-containing protein</fullName>
    </submittedName>
</protein>
<dbReference type="InterPro" id="IPR027840">
    <property type="entry name" value="DUF4493"/>
</dbReference>
<evidence type="ECO:0000313" key="1">
    <source>
        <dbReference type="EMBL" id="HIX85646.1"/>
    </source>
</evidence>
<accession>A0A9D2BQ11</accession>
<dbReference type="Proteomes" id="UP000823847">
    <property type="component" value="Unassembled WGS sequence"/>
</dbReference>
<organism evidence="1 2">
    <name type="scientific">Candidatus Parabacteroides intestinigallinarum</name>
    <dbReference type="NCBI Taxonomy" id="2838722"/>
    <lineage>
        <taxon>Bacteria</taxon>
        <taxon>Pseudomonadati</taxon>
        <taxon>Bacteroidota</taxon>
        <taxon>Bacteroidia</taxon>
        <taxon>Bacteroidales</taxon>
        <taxon>Tannerellaceae</taxon>
        <taxon>Parabacteroides</taxon>
    </lineage>
</organism>
<evidence type="ECO:0000313" key="2">
    <source>
        <dbReference type="Proteomes" id="UP000823847"/>
    </source>
</evidence>
<gene>
    <name evidence="1" type="ORF">H9848_03410</name>
</gene>
<reference evidence="1" key="1">
    <citation type="journal article" date="2021" name="PeerJ">
        <title>Extensive microbial diversity within the chicken gut microbiome revealed by metagenomics and culture.</title>
        <authorList>
            <person name="Gilroy R."/>
            <person name="Ravi A."/>
            <person name="Getino M."/>
            <person name="Pursley I."/>
            <person name="Horton D.L."/>
            <person name="Alikhan N.F."/>
            <person name="Baker D."/>
            <person name="Gharbi K."/>
            <person name="Hall N."/>
            <person name="Watson M."/>
            <person name="Adriaenssens E.M."/>
            <person name="Foster-Nyarko E."/>
            <person name="Jarju S."/>
            <person name="Secka A."/>
            <person name="Antonio M."/>
            <person name="Oren A."/>
            <person name="Chaudhuri R.R."/>
            <person name="La Ragione R."/>
            <person name="Hildebrand F."/>
            <person name="Pallen M.J."/>
        </authorList>
    </citation>
    <scope>NUCLEOTIDE SEQUENCE</scope>
    <source>
        <strain evidence="1">ChiHecec2B26-12326</strain>
    </source>
</reference>
<dbReference type="AlphaFoldDB" id="A0A9D2BQ11"/>
<sequence>MRQLMNLWKGMASAVAGGLLLCACSAEEEAALTADGKGFVKIGLSADTAFGAATKAVDESAYQDKNKYTVQLLDANGEKVERDLGLFSEIENPLTLSAGAYKLKAFYNEEYKDVAASQDGFYVEGATEAFNITADQETSVSIKCAPTSVKVTVAFADEMKEYFDDYYMTFNTKALGSGKYQELRNTDPLYLIVENKETVKAQIALKKKGETGVEFIEKSYVMSPGEAKRINIKPTVKDPATGGLGLTIEVDDKVETVEVPVTIPAWE</sequence>
<proteinExistence type="predicted"/>
<dbReference type="EMBL" id="DXEN01000017">
    <property type="protein sequence ID" value="HIX85646.1"/>
    <property type="molecule type" value="Genomic_DNA"/>
</dbReference>